<feature type="compositionally biased region" description="Basic and acidic residues" evidence="6">
    <location>
        <begin position="334"/>
        <end position="356"/>
    </location>
</feature>
<keyword evidence="1 9" id="KW-0808">Transferase</keyword>
<comment type="caution">
    <text evidence="9">The sequence shown here is derived from an EMBL/GenBank/DDBJ whole genome shotgun (WGS) entry which is preliminary data.</text>
</comment>
<evidence type="ECO:0000256" key="1">
    <source>
        <dbReference type="ARBA" id="ARBA00022679"/>
    </source>
</evidence>
<evidence type="ECO:0000259" key="8">
    <source>
        <dbReference type="PROSITE" id="PS50011"/>
    </source>
</evidence>
<accession>A0A5C5YFV8</accession>
<feature type="compositionally biased region" description="Gly residues" evidence="6">
    <location>
        <begin position="16"/>
        <end position="29"/>
    </location>
</feature>
<feature type="compositionally biased region" description="Low complexity" evidence="6">
    <location>
        <begin position="30"/>
        <end position="40"/>
    </location>
</feature>
<dbReference type="InterPro" id="IPR011009">
    <property type="entry name" value="Kinase-like_dom_sf"/>
</dbReference>
<reference evidence="9 10" key="1">
    <citation type="submission" date="2019-02" db="EMBL/GenBank/DDBJ databases">
        <title>Deep-cultivation of Planctomycetes and their phenomic and genomic characterization uncovers novel biology.</title>
        <authorList>
            <person name="Wiegand S."/>
            <person name="Jogler M."/>
            <person name="Boedeker C."/>
            <person name="Pinto D."/>
            <person name="Vollmers J."/>
            <person name="Rivas-Marin E."/>
            <person name="Kohn T."/>
            <person name="Peeters S.H."/>
            <person name="Heuer A."/>
            <person name="Rast P."/>
            <person name="Oberbeckmann S."/>
            <person name="Bunk B."/>
            <person name="Jeske O."/>
            <person name="Meyerdierks A."/>
            <person name="Storesund J.E."/>
            <person name="Kallscheuer N."/>
            <person name="Luecker S."/>
            <person name="Lage O.M."/>
            <person name="Pohl T."/>
            <person name="Merkel B.J."/>
            <person name="Hornburger P."/>
            <person name="Mueller R.-W."/>
            <person name="Bruemmer F."/>
            <person name="Labrenz M."/>
            <person name="Spormann A.M."/>
            <person name="Op Den Camp H."/>
            <person name="Overmann J."/>
            <person name="Amann R."/>
            <person name="Jetten M.S.M."/>
            <person name="Mascher T."/>
            <person name="Medema M.H."/>
            <person name="Devos D.P."/>
            <person name="Kaster A.-K."/>
            <person name="Ovreas L."/>
            <person name="Rohde M."/>
            <person name="Galperin M.Y."/>
            <person name="Jogler C."/>
        </authorList>
    </citation>
    <scope>NUCLEOTIDE SEQUENCE [LARGE SCALE GENOMIC DNA]</scope>
    <source>
        <strain evidence="9 10">Pla123a</strain>
    </source>
</reference>
<feature type="binding site" evidence="5">
    <location>
        <position position="88"/>
    </location>
    <ligand>
        <name>ATP</name>
        <dbReference type="ChEBI" id="CHEBI:30616"/>
    </ligand>
</feature>
<evidence type="ECO:0000256" key="6">
    <source>
        <dbReference type="SAM" id="MobiDB-lite"/>
    </source>
</evidence>
<evidence type="ECO:0000256" key="4">
    <source>
        <dbReference type="ARBA" id="ARBA00022840"/>
    </source>
</evidence>
<evidence type="ECO:0000313" key="10">
    <source>
        <dbReference type="Proteomes" id="UP000318478"/>
    </source>
</evidence>
<dbReference type="PANTHER" id="PTHR43289:SF6">
    <property type="entry name" value="SERINE_THREONINE-PROTEIN KINASE NEKL-3"/>
    <property type="match status" value="1"/>
</dbReference>
<dbReference type="InterPro" id="IPR000719">
    <property type="entry name" value="Prot_kinase_dom"/>
</dbReference>
<dbReference type="GO" id="GO:0004674">
    <property type="term" value="F:protein serine/threonine kinase activity"/>
    <property type="evidence" value="ECO:0007669"/>
    <property type="project" value="UniProtKB-EC"/>
</dbReference>
<dbReference type="PROSITE" id="PS50011">
    <property type="entry name" value="PROTEIN_KINASE_DOM"/>
    <property type="match status" value="1"/>
</dbReference>
<feature type="transmembrane region" description="Helical" evidence="7">
    <location>
        <begin position="686"/>
        <end position="705"/>
    </location>
</feature>
<dbReference type="PANTHER" id="PTHR43289">
    <property type="entry name" value="MITOGEN-ACTIVATED PROTEIN KINASE KINASE KINASE 20-RELATED"/>
    <property type="match status" value="1"/>
</dbReference>
<evidence type="ECO:0000256" key="7">
    <source>
        <dbReference type="SAM" id="Phobius"/>
    </source>
</evidence>
<keyword evidence="10" id="KW-1185">Reference proteome</keyword>
<dbReference type="AlphaFoldDB" id="A0A5C5YFV8"/>
<dbReference type="GO" id="GO:0005524">
    <property type="term" value="F:ATP binding"/>
    <property type="evidence" value="ECO:0007669"/>
    <property type="project" value="UniProtKB-UniRule"/>
</dbReference>
<keyword evidence="4 5" id="KW-0067">ATP-binding</keyword>
<evidence type="ECO:0000256" key="3">
    <source>
        <dbReference type="ARBA" id="ARBA00022777"/>
    </source>
</evidence>
<feature type="transmembrane region" description="Helical" evidence="7">
    <location>
        <begin position="538"/>
        <end position="559"/>
    </location>
</feature>
<dbReference type="InterPro" id="IPR017441">
    <property type="entry name" value="Protein_kinase_ATP_BS"/>
</dbReference>
<feature type="region of interest" description="Disordered" evidence="6">
    <location>
        <begin position="314"/>
        <end position="374"/>
    </location>
</feature>
<dbReference type="Gene3D" id="1.10.510.10">
    <property type="entry name" value="Transferase(Phosphotransferase) domain 1"/>
    <property type="match status" value="1"/>
</dbReference>
<name>A0A5C5YFV8_9BACT</name>
<evidence type="ECO:0000256" key="2">
    <source>
        <dbReference type="ARBA" id="ARBA00022741"/>
    </source>
</evidence>
<keyword evidence="3 9" id="KW-0418">Kinase</keyword>
<keyword evidence="7" id="KW-1133">Transmembrane helix</keyword>
<organism evidence="9 10">
    <name type="scientific">Posidoniimonas polymericola</name>
    <dbReference type="NCBI Taxonomy" id="2528002"/>
    <lineage>
        <taxon>Bacteria</taxon>
        <taxon>Pseudomonadati</taxon>
        <taxon>Planctomycetota</taxon>
        <taxon>Planctomycetia</taxon>
        <taxon>Pirellulales</taxon>
        <taxon>Lacipirellulaceae</taxon>
        <taxon>Posidoniimonas</taxon>
    </lineage>
</organism>
<feature type="transmembrane region" description="Helical" evidence="7">
    <location>
        <begin position="571"/>
        <end position="588"/>
    </location>
</feature>
<keyword evidence="2 5" id="KW-0547">Nucleotide-binding</keyword>
<dbReference type="PROSITE" id="PS00107">
    <property type="entry name" value="PROTEIN_KINASE_ATP"/>
    <property type="match status" value="1"/>
</dbReference>
<evidence type="ECO:0000256" key="5">
    <source>
        <dbReference type="PROSITE-ProRule" id="PRU10141"/>
    </source>
</evidence>
<evidence type="ECO:0000313" key="9">
    <source>
        <dbReference type="EMBL" id="TWT73703.1"/>
    </source>
</evidence>
<keyword evidence="7" id="KW-0812">Transmembrane</keyword>
<feature type="transmembrane region" description="Helical" evidence="7">
    <location>
        <begin position="661"/>
        <end position="680"/>
    </location>
</feature>
<dbReference type="SUPFAM" id="SSF56112">
    <property type="entry name" value="Protein kinase-like (PK-like)"/>
    <property type="match status" value="1"/>
</dbReference>
<dbReference type="InterPro" id="IPR008271">
    <property type="entry name" value="Ser/Thr_kinase_AS"/>
</dbReference>
<dbReference type="EMBL" id="SJPO01000009">
    <property type="protein sequence ID" value="TWT73703.1"/>
    <property type="molecule type" value="Genomic_DNA"/>
</dbReference>
<dbReference type="Pfam" id="PF00069">
    <property type="entry name" value="Pkinase"/>
    <property type="match status" value="1"/>
</dbReference>
<feature type="transmembrane region" description="Helical" evidence="7">
    <location>
        <begin position="503"/>
        <end position="526"/>
    </location>
</feature>
<dbReference type="PROSITE" id="PS00108">
    <property type="entry name" value="PROTEIN_KINASE_ST"/>
    <property type="match status" value="1"/>
</dbReference>
<feature type="region of interest" description="Disordered" evidence="6">
    <location>
        <begin position="1"/>
        <end position="55"/>
    </location>
</feature>
<sequence length="720" mass="77602">MNLPMSDPGQAALSGSSGGRGGEGPGGADPLGADPQGDGPPARPPEKFLYPSGSKPLDGFTIKRGVGRGGFGEVYFAASDAGKEVALKLIRRNLDVELRGVRHCLNLKHQNLVDLYDIRTDDLDDQWVVMEYVSGQSLEDAIEAHPNGMPAAEVGWWLRGIAAGVGYLHDHGIVHRDLKPGNIFLDTASASMGEPGVVKIGDYGLSKFISCSRRSGQTESVGTVHYMAPEIANGRYGREIDAYALGVMLYEMLTGHVPFEGESVGEVLMKHLTAEPNLEAIDEPYREIVRRALAKDPDVRLSSVHELVAMLPSSAPHGAQHTSSAQAAGPAPNRDAHQARRPRDPDPRPRAERYAGYDDDPTPGGTGGPRRPAVEEPMYAAFRDVFTKAKAGWHDANMPPLVQGLLIVVGIMTLISTLTIWAPLTIMLAVFYAVYYVVWTIMLKPGVRAHQARRAAAAPQGFSPGQQQAGAKMVVHRPRPRPWKEIAHEQIRRQPTRGRVTQLIGAMLASGALCLLASAGAVTWMLSGQDQSDWQALHLWMSIVTTLGCWSVLLTNSLTEARAEDQAPMRAILLGLGALVGLVAFGLGDGMSLELPAVHDFGPAPNKNLMDGAFAGHRELRSGWDRGLVAPGAAVSMAYFALLMAIPRWWRLAESTRRKRLSLGAVAGLVTAAWLLHFVWWYPQPAGMLVAGVIAASTMLASPWLPPSKRAEMARAQTAV</sequence>
<dbReference type="SMART" id="SM00220">
    <property type="entry name" value="S_TKc"/>
    <property type="match status" value="1"/>
</dbReference>
<feature type="transmembrane region" description="Helical" evidence="7">
    <location>
        <begin position="405"/>
        <end position="438"/>
    </location>
</feature>
<dbReference type="CDD" id="cd14014">
    <property type="entry name" value="STKc_PknB_like"/>
    <property type="match status" value="1"/>
</dbReference>
<dbReference type="Proteomes" id="UP000318478">
    <property type="component" value="Unassembled WGS sequence"/>
</dbReference>
<feature type="transmembrane region" description="Helical" evidence="7">
    <location>
        <begin position="628"/>
        <end position="649"/>
    </location>
</feature>
<keyword evidence="7" id="KW-0472">Membrane</keyword>
<feature type="domain" description="Protein kinase" evidence="8">
    <location>
        <begin position="60"/>
        <end position="311"/>
    </location>
</feature>
<protein>
    <submittedName>
        <fullName evidence="9">Serine/threonine-protein kinase PrkC</fullName>
        <ecNumber evidence="9">2.7.11.1</ecNumber>
    </submittedName>
</protein>
<proteinExistence type="predicted"/>
<gene>
    <name evidence="9" type="primary">prkC_11</name>
    <name evidence="9" type="ORF">Pla123a_35960</name>
</gene>
<dbReference type="EC" id="2.7.11.1" evidence="9"/>